<evidence type="ECO:0000259" key="1">
    <source>
        <dbReference type="Pfam" id="PF01656"/>
    </source>
</evidence>
<dbReference type="GO" id="GO:0016887">
    <property type="term" value="F:ATP hydrolysis activity"/>
    <property type="evidence" value="ECO:0007669"/>
    <property type="project" value="TreeGrafter"/>
</dbReference>
<dbReference type="SUPFAM" id="SSF52540">
    <property type="entry name" value="P-loop containing nucleoside triphosphate hydrolases"/>
    <property type="match status" value="1"/>
</dbReference>
<feature type="domain" description="CobQ/CobB/MinD/ParA nucleotide binding" evidence="1">
    <location>
        <begin position="7"/>
        <end position="127"/>
    </location>
</feature>
<dbReference type="InterPro" id="IPR050625">
    <property type="entry name" value="ParA/MinD_ATPase"/>
</dbReference>
<accession>A0A5A5TF03</accession>
<reference evidence="2 3" key="1">
    <citation type="submission" date="2019-01" db="EMBL/GenBank/DDBJ databases">
        <title>Draft genome sequence of Dictyobacter sp. Uno17.</title>
        <authorList>
            <person name="Wang C.M."/>
            <person name="Zheng Y."/>
            <person name="Sakai Y."/>
            <person name="Abe K."/>
            <person name="Yokota A."/>
            <person name="Yabe S."/>
        </authorList>
    </citation>
    <scope>NUCLEOTIDE SEQUENCE [LARGE SCALE GENOMIC DNA]</scope>
    <source>
        <strain evidence="2 3">Uno17</strain>
    </source>
</reference>
<dbReference type="InterPro" id="IPR027417">
    <property type="entry name" value="P-loop_NTPase"/>
</dbReference>
<dbReference type="OrthoDB" id="7346657at2"/>
<dbReference type="Proteomes" id="UP000322530">
    <property type="component" value="Unassembled WGS sequence"/>
</dbReference>
<comment type="caution">
    <text evidence="2">The sequence shown here is derived from an EMBL/GenBank/DDBJ whole genome shotgun (WGS) entry which is preliminary data.</text>
</comment>
<protein>
    <submittedName>
        <fullName evidence="2">ATP-binding protein</fullName>
    </submittedName>
</protein>
<keyword evidence="2" id="KW-0067">ATP-binding</keyword>
<evidence type="ECO:0000313" key="3">
    <source>
        <dbReference type="Proteomes" id="UP000322530"/>
    </source>
</evidence>
<dbReference type="GO" id="GO:0005524">
    <property type="term" value="F:ATP binding"/>
    <property type="evidence" value="ECO:0007669"/>
    <property type="project" value="UniProtKB-KW"/>
</dbReference>
<name>A0A5A5TF03_9CHLR</name>
<dbReference type="EMBL" id="BIXY01000054">
    <property type="protein sequence ID" value="GCF09917.1"/>
    <property type="molecule type" value="Genomic_DNA"/>
</dbReference>
<organism evidence="2 3">
    <name type="scientific">Dictyobacter arantiisoli</name>
    <dbReference type="NCBI Taxonomy" id="2014874"/>
    <lineage>
        <taxon>Bacteria</taxon>
        <taxon>Bacillati</taxon>
        <taxon>Chloroflexota</taxon>
        <taxon>Ktedonobacteria</taxon>
        <taxon>Ktedonobacterales</taxon>
        <taxon>Dictyobacteraceae</taxon>
        <taxon>Dictyobacter</taxon>
    </lineage>
</organism>
<dbReference type="GO" id="GO:0051782">
    <property type="term" value="P:negative regulation of cell division"/>
    <property type="evidence" value="ECO:0007669"/>
    <property type="project" value="TreeGrafter"/>
</dbReference>
<dbReference type="GO" id="GO:0009898">
    <property type="term" value="C:cytoplasmic side of plasma membrane"/>
    <property type="evidence" value="ECO:0007669"/>
    <property type="project" value="TreeGrafter"/>
</dbReference>
<evidence type="ECO:0000313" key="2">
    <source>
        <dbReference type="EMBL" id="GCF09917.1"/>
    </source>
</evidence>
<keyword evidence="3" id="KW-1185">Reference proteome</keyword>
<dbReference type="PANTHER" id="PTHR43384">
    <property type="entry name" value="SEPTUM SITE-DETERMINING PROTEIN MIND HOMOLOG, CHLOROPLASTIC-RELATED"/>
    <property type="match status" value="1"/>
</dbReference>
<dbReference type="InterPro" id="IPR002586">
    <property type="entry name" value="CobQ/CobB/MinD/ParA_Nub-bd_dom"/>
</dbReference>
<dbReference type="Pfam" id="PF01656">
    <property type="entry name" value="CbiA"/>
    <property type="match status" value="1"/>
</dbReference>
<dbReference type="Gene3D" id="3.40.50.300">
    <property type="entry name" value="P-loop containing nucleotide triphosphate hydrolases"/>
    <property type="match status" value="1"/>
</dbReference>
<proteinExistence type="predicted"/>
<dbReference type="PANTHER" id="PTHR43384:SF15">
    <property type="entry name" value="ATP-BINDING PROTEIN"/>
    <property type="match status" value="1"/>
</dbReference>
<dbReference type="RefSeq" id="WP_149402826.1">
    <property type="nucleotide sequence ID" value="NZ_BIXY01000054.1"/>
</dbReference>
<dbReference type="GO" id="GO:0005829">
    <property type="term" value="C:cytosol"/>
    <property type="evidence" value="ECO:0007669"/>
    <property type="project" value="TreeGrafter"/>
</dbReference>
<sequence>MKIAFVGKGGSGKTTLSALFCRYLASLSVPVMAFDADINQHLGEALGLSEAQVAHIPVLGTEMERIKTYLCGSNPRISSASLMTKTTPPGKGSRLWSVCEANPLISYFGCPANGVTLLMTGPFSEQDLGLKCYHSKVGAVELLLNHCLDGRDEYLVVDMTAGADSFASGLFTKFDLTFLVVEPTRKSLSVYQQYTAYARDYGVKIVALGNKIDTEEDRAFIEAQIGDNVLTWIGRSAYIRAMEKGNMLPFSALEPLHLEALAMMKHAVDQCEQDWQRFYQQTVDFHRKNALSWLNTALGEDVTLQIDPDFSLQAYVYAHAYQFYKPT</sequence>
<gene>
    <name evidence="2" type="ORF">KDI_34810</name>
</gene>
<keyword evidence="2" id="KW-0547">Nucleotide-binding</keyword>
<dbReference type="AlphaFoldDB" id="A0A5A5TF03"/>